<evidence type="ECO:0000259" key="1">
    <source>
        <dbReference type="Pfam" id="PF04071"/>
    </source>
</evidence>
<dbReference type="GeneID" id="8682581"/>
<protein>
    <submittedName>
        <fullName evidence="2">Adenosylcobinamide amidohydrolase</fullName>
    </submittedName>
</protein>
<name>D1Z2R6_METPS</name>
<sequence>MRYYVKDKTLVVKGDFDGLSTGINGGRRRVSAILNHEVGKDFDHADPAAYMDGVASKLAVECPCFYFLTAVYMENLCVVRDQQVTAFVTAGVSNPCQVPGTVNVILVVHGRMSEGALASAVITTTEAKAKALFEMGFDFTGTTTDAVAVLSEELKTDVCGPVFFEYSGTGTDIGQSIYRCVKKGVEEGIKRQHALINGNHRSRLFVYAISDEKGPYWIEYPREECGKGRCPYYPCHFEGQDCTYCYCPLYPCEDPELGEWIKSRRGYPVWTCKDCTLLHRKKAVDYLARHPDATTEKLRSLH</sequence>
<evidence type="ECO:0000313" key="3">
    <source>
        <dbReference type="Proteomes" id="UP000001882"/>
    </source>
</evidence>
<dbReference type="RefSeq" id="WP_012901658.1">
    <property type="nucleotide sequence ID" value="NC_013665.1"/>
</dbReference>
<dbReference type="EMBL" id="AP011532">
    <property type="protein sequence ID" value="BAI62988.1"/>
    <property type="molecule type" value="Genomic_DNA"/>
</dbReference>
<reference evidence="3" key="3">
    <citation type="journal article" date="2011" name="PLoS ONE">
        <title>Genome sequence of a mesophilic hydrogenotrophic methanogen Methanocella paludicola, the first cultivated representative of the order Methanocellales.</title>
        <authorList>
            <person name="Sakai S."/>
            <person name="Takaki Y."/>
            <person name="Shimamura S."/>
            <person name="Sekine M."/>
            <person name="Tajima T."/>
            <person name="Kosugi H."/>
            <person name="Ichikawa N."/>
            <person name="Tasumi E."/>
            <person name="Hiraki A.T."/>
            <person name="Shimizu A."/>
            <person name="Kato Y."/>
            <person name="Nishiko R."/>
            <person name="Mori K."/>
            <person name="Fujita N."/>
            <person name="Imachi H."/>
            <person name="Takai K."/>
        </authorList>
    </citation>
    <scope>NUCLEOTIDE SEQUENCE [LARGE SCALE GENOMIC DNA]</scope>
    <source>
        <strain evidence="3">DSM 17711 / JCM 13418 / NBRC 101707 / SANAE</strain>
    </source>
</reference>
<dbReference type="Pfam" id="PF04071">
    <property type="entry name" value="zf-like"/>
    <property type="match status" value="1"/>
</dbReference>
<reference evidence="2 3" key="1">
    <citation type="journal article" date="2007" name="Appl. Environ. Microbiol.">
        <title>Isolation of key methanogens for global methane emission from rice paddy fields: a novel isolate affiliated with the clone cluster rice cluster I.</title>
        <authorList>
            <person name="Sakai S."/>
            <person name="Imachi H."/>
            <person name="Sekiguchi Y."/>
            <person name="Ohashi A."/>
            <person name="Harada H."/>
            <person name="Kamagata Y."/>
        </authorList>
    </citation>
    <scope>NUCLEOTIDE SEQUENCE [LARGE SCALE GENOMIC DNA]</scope>
    <source>
        <strain evidence="3">DSM 17711 / JCM 13418 / NBRC 101707 / SANAE</strain>
    </source>
</reference>
<gene>
    <name evidence="2" type="primary">cbiZ</name>
    <name evidence="2" type="ordered locus">MCP_2916</name>
</gene>
<proteinExistence type="predicted"/>
<dbReference type="PANTHER" id="PTHR35336">
    <property type="entry name" value="ADENOSYLCOBINAMIDE AMIDOHYDROLASE"/>
    <property type="match status" value="1"/>
</dbReference>
<dbReference type="InParanoid" id="D1Z2R6"/>
<dbReference type="GO" id="GO:0016787">
    <property type="term" value="F:hydrolase activity"/>
    <property type="evidence" value="ECO:0007669"/>
    <property type="project" value="UniProtKB-KW"/>
</dbReference>
<reference evidence="2 3" key="2">
    <citation type="journal article" date="2008" name="Int. J. Syst. Evol. Microbiol.">
        <title>Methanocella paludicola gen. nov., sp. nov., a methane-producing archaeon, the first isolate of the lineage 'Rice Cluster I', and proposal of the new archaeal order Methanocellales ord. nov.</title>
        <authorList>
            <person name="Sakai S."/>
            <person name="Imachi H."/>
            <person name="Hanada S."/>
            <person name="Ohashi A."/>
            <person name="Harada H."/>
            <person name="Kamagata Y."/>
        </authorList>
    </citation>
    <scope>NUCLEOTIDE SEQUENCE [LARGE SCALE GENOMIC DNA]</scope>
    <source>
        <strain evidence="3">DSM 17711 / JCM 13418 / NBRC 101707 / SANAE</strain>
    </source>
</reference>
<dbReference type="KEGG" id="mpd:MCP_2916"/>
<accession>D1Z2R6</accession>
<dbReference type="InterPro" id="IPR052209">
    <property type="entry name" value="CbiZ"/>
</dbReference>
<dbReference type="STRING" id="304371.MCP_2916"/>
<dbReference type="InterPro" id="IPR002808">
    <property type="entry name" value="AdoCbi_amidolase"/>
</dbReference>
<evidence type="ECO:0000313" key="2">
    <source>
        <dbReference type="EMBL" id="BAI62988.1"/>
    </source>
</evidence>
<dbReference type="Pfam" id="PF01955">
    <property type="entry name" value="CbiZ"/>
    <property type="match status" value="1"/>
</dbReference>
<dbReference type="PANTHER" id="PTHR35336:SF5">
    <property type="entry name" value="ADENOSYLCOBINAMIDE AMIDOHYDROLASE"/>
    <property type="match status" value="1"/>
</dbReference>
<dbReference type="eggNOG" id="arCOG01870">
    <property type="taxonomic scope" value="Archaea"/>
</dbReference>
<keyword evidence="3" id="KW-1185">Reference proteome</keyword>
<organism evidence="2 3">
    <name type="scientific">Methanocella paludicola (strain DSM 17711 / JCM 13418 / NBRC 101707 / SANAE)</name>
    <dbReference type="NCBI Taxonomy" id="304371"/>
    <lineage>
        <taxon>Archaea</taxon>
        <taxon>Methanobacteriati</taxon>
        <taxon>Methanobacteriota</taxon>
        <taxon>Stenosarchaea group</taxon>
        <taxon>Methanomicrobia</taxon>
        <taxon>Methanocellales</taxon>
        <taxon>Methanocellaceae</taxon>
        <taxon>Methanocella</taxon>
    </lineage>
</organism>
<dbReference type="OrthoDB" id="39225at2157"/>
<dbReference type="Proteomes" id="UP000001882">
    <property type="component" value="Chromosome"/>
</dbReference>
<dbReference type="AlphaFoldDB" id="D1Z2R6"/>
<dbReference type="InterPro" id="IPR007212">
    <property type="entry name" value="Zf-like"/>
</dbReference>
<feature type="domain" description="Cysteine-rich small" evidence="1">
    <location>
        <begin position="227"/>
        <end position="300"/>
    </location>
</feature>